<accession>A0A6J7DQ81</accession>
<feature type="transmembrane region" description="Helical" evidence="8">
    <location>
        <begin position="240"/>
        <end position="261"/>
    </location>
</feature>
<keyword evidence="5" id="KW-0573">Peptidoglycan synthesis</keyword>
<feature type="transmembrane region" description="Helical" evidence="8">
    <location>
        <begin position="466"/>
        <end position="486"/>
    </location>
</feature>
<dbReference type="GO" id="GO:0034204">
    <property type="term" value="P:lipid translocation"/>
    <property type="evidence" value="ECO:0007669"/>
    <property type="project" value="TreeGrafter"/>
</dbReference>
<dbReference type="Pfam" id="PF03023">
    <property type="entry name" value="MurJ"/>
    <property type="match status" value="1"/>
</dbReference>
<feature type="transmembrane region" description="Helical" evidence="8">
    <location>
        <begin position="403"/>
        <end position="426"/>
    </location>
</feature>
<keyword evidence="4" id="KW-0133">Cell shape</keyword>
<feature type="transmembrane region" description="Helical" evidence="8">
    <location>
        <begin position="333"/>
        <end position="357"/>
    </location>
</feature>
<dbReference type="NCBIfam" id="TIGR01695">
    <property type="entry name" value="murJ_mviN"/>
    <property type="match status" value="1"/>
</dbReference>
<dbReference type="PANTHER" id="PTHR47019">
    <property type="entry name" value="LIPID II FLIPPASE MURJ"/>
    <property type="match status" value="1"/>
</dbReference>
<name>A0A6J7DQ81_9ZZZZ</name>
<evidence type="ECO:0000256" key="1">
    <source>
        <dbReference type="ARBA" id="ARBA00004651"/>
    </source>
</evidence>
<evidence type="ECO:0000256" key="7">
    <source>
        <dbReference type="ARBA" id="ARBA00023136"/>
    </source>
</evidence>
<feature type="transmembrane region" description="Helical" evidence="8">
    <location>
        <begin position="165"/>
        <end position="187"/>
    </location>
</feature>
<protein>
    <submittedName>
        <fullName evidence="9">Unannotated protein</fullName>
    </submittedName>
</protein>
<evidence type="ECO:0000313" key="9">
    <source>
        <dbReference type="EMBL" id="CAB4870824.1"/>
    </source>
</evidence>
<feature type="transmembrane region" description="Helical" evidence="8">
    <location>
        <begin position="91"/>
        <end position="114"/>
    </location>
</feature>
<comment type="subcellular location">
    <subcellularLocation>
        <location evidence="1">Cell membrane</location>
        <topology evidence="1">Multi-pass membrane protein</topology>
    </subcellularLocation>
</comment>
<evidence type="ECO:0000256" key="5">
    <source>
        <dbReference type="ARBA" id="ARBA00022984"/>
    </source>
</evidence>
<feature type="transmembrane region" description="Helical" evidence="8">
    <location>
        <begin position="506"/>
        <end position="527"/>
    </location>
</feature>
<feature type="transmembrane region" description="Helical" evidence="8">
    <location>
        <begin position="290"/>
        <end position="312"/>
    </location>
</feature>
<dbReference type="GO" id="GO:0009252">
    <property type="term" value="P:peptidoglycan biosynthetic process"/>
    <property type="evidence" value="ECO:0007669"/>
    <property type="project" value="UniProtKB-KW"/>
</dbReference>
<feature type="transmembrane region" description="Helical" evidence="8">
    <location>
        <begin position="52"/>
        <end position="71"/>
    </location>
</feature>
<feature type="transmembrane region" description="Helical" evidence="8">
    <location>
        <begin position="432"/>
        <end position="454"/>
    </location>
</feature>
<dbReference type="InterPro" id="IPR004268">
    <property type="entry name" value="MurJ"/>
</dbReference>
<organism evidence="9">
    <name type="scientific">freshwater metagenome</name>
    <dbReference type="NCBI Taxonomy" id="449393"/>
    <lineage>
        <taxon>unclassified sequences</taxon>
        <taxon>metagenomes</taxon>
        <taxon>ecological metagenomes</taxon>
    </lineage>
</organism>
<feature type="transmembrane region" description="Helical" evidence="8">
    <location>
        <begin position="126"/>
        <end position="144"/>
    </location>
</feature>
<evidence type="ECO:0000256" key="6">
    <source>
        <dbReference type="ARBA" id="ARBA00022989"/>
    </source>
</evidence>
<evidence type="ECO:0000256" key="2">
    <source>
        <dbReference type="ARBA" id="ARBA00022475"/>
    </source>
</evidence>
<dbReference type="PRINTS" id="PR01806">
    <property type="entry name" value="VIRFACTRMVIN"/>
</dbReference>
<sequence length="547" mass="57764">MSQSLVRASSVMALGTIASRVTGVLRDITAAAALGFYLVADAFSLGNTLPTIIYILVVGGALNAVFVPQLVRRMKDDPDGGRAYADRLVTLVGLILLVLSLTAVVAAPLIVDLYTPADYPAAEYELAVAFARLCLPQIFFYGLYTMLSQVLNSRGKFGAPMFAPIANNVVAIATFLLFIAVAGTSAAADGALSSREATILGVGTTLGVVMQSLILIPVLRRSGHVWRPRFDWRDAGMGRAGILAFWTIALVLVNQATAVVVTRLATQANIDAAAAGVTAAGLTTYQKAHLVFMLPHSVITVSVVTAMLPALSRVAHSGDFTRMGRELGSTMRFVSALIVPIASVLMVTGAGLAVLLFGYGAAVPEQAAIMGQIVSVFMFSLLPFTLFYVLLRGFYALEDTRTPFFITLVFSVVWLALAVPLFGIVGSGGPQVASLAFTYGLSYWIGLIIAWIVLARRIGSLDSRRTVWAVARMLVAGGLAVGAMVATRAVLVGSLGAFAGQDKVSVLLSLVVLGLVGGCAYLVAAWAMRIREISEALTVVRRKVLTR</sequence>
<reference evidence="9" key="1">
    <citation type="submission" date="2020-05" db="EMBL/GenBank/DDBJ databases">
        <authorList>
            <person name="Chiriac C."/>
            <person name="Salcher M."/>
            <person name="Ghai R."/>
            <person name="Kavagutti S V."/>
        </authorList>
    </citation>
    <scope>NUCLEOTIDE SEQUENCE</scope>
</reference>
<evidence type="ECO:0000256" key="4">
    <source>
        <dbReference type="ARBA" id="ARBA00022960"/>
    </source>
</evidence>
<keyword evidence="3 8" id="KW-0812">Transmembrane</keyword>
<feature type="transmembrane region" description="Helical" evidence="8">
    <location>
        <begin position="369"/>
        <end position="391"/>
    </location>
</feature>
<evidence type="ECO:0000256" key="3">
    <source>
        <dbReference type="ARBA" id="ARBA00022692"/>
    </source>
</evidence>
<feature type="transmembrane region" description="Helical" evidence="8">
    <location>
        <begin position="199"/>
        <end position="219"/>
    </location>
</feature>
<keyword evidence="6 8" id="KW-1133">Transmembrane helix</keyword>
<dbReference type="GO" id="GO:0008360">
    <property type="term" value="P:regulation of cell shape"/>
    <property type="evidence" value="ECO:0007669"/>
    <property type="project" value="UniProtKB-KW"/>
</dbReference>
<gene>
    <name evidence="9" type="ORF">UFOPK3402_00678</name>
</gene>
<keyword evidence="7 8" id="KW-0472">Membrane</keyword>
<dbReference type="InterPro" id="IPR051050">
    <property type="entry name" value="Lipid_II_flippase_MurJ/MviN"/>
</dbReference>
<evidence type="ECO:0000256" key="8">
    <source>
        <dbReference type="SAM" id="Phobius"/>
    </source>
</evidence>
<dbReference type="CDD" id="cd13123">
    <property type="entry name" value="MATE_MurJ_like"/>
    <property type="match status" value="1"/>
</dbReference>
<keyword evidence="2" id="KW-1003">Cell membrane</keyword>
<dbReference type="EMBL" id="CAFBLS010000065">
    <property type="protein sequence ID" value="CAB4870824.1"/>
    <property type="molecule type" value="Genomic_DNA"/>
</dbReference>
<feature type="transmembrane region" description="Helical" evidence="8">
    <location>
        <begin position="21"/>
        <end position="40"/>
    </location>
</feature>
<dbReference type="PANTHER" id="PTHR47019:SF1">
    <property type="entry name" value="LIPID II FLIPPASE MURJ"/>
    <property type="match status" value="1"/>
</dbReference>
<dbReference type="GO" id="GO:0015648">
    <property type="term" value="F:lipid-linked peptidoglycan transporter activity"/>
    <property type="evidence" value="ECO:0007669"/>
    <property type="project" value="TreeGrafter"/>
</dbReference>
<dbReference type="GO" id="GO:0005886">
    <property type="term" value="C:plasma membrane"/>
    <property type="evidence" value="ECO:0007669"/>
    <property type="project" value="UniProtKB-SubCell"/>
</dbReference>
<proteinExistence type="predicted"/>
<dbReference type="AlphaFoldDB" id="A0A6J7DQ81"/>